<name>A0A0F9R0Q9_9ZZZZ</name>
<evidence type="ECO:0008006" key="3">
    <source>
        <dbReference type="Google" id="ProtNLM"/>
    </source>
</evidence>
<protein>
    <recommendedName>
        <fullName evidence="3">Addiction module antitoxin RelB</fullName>
    </recommendedName>
</protein>
<sequence>MTSNINEIGKKALELSARDRALLIRQLLESLEEGTDEENTEELWIDKAKRRYNRYKQGKTSEKPANQVLEDTKANLK</sequence>
<gene>
    <name evidence="2" type="ORF">LCGC14_1030130</name>
</gene>
<reference evidence="2" key="1">
    <citation type="journal article" date="2015" name="Nature">
        <title>Complex archaea that bridge the gap between prokaryotes and eukaryotes.</title>
        <authorList>
            <person name="Spang A."/>
            <person name="Saw J.H."/>
            <person name="Jorgensen S.L."/>
            <person name="Zaremba-Niedzwiedzka K."/>
            <person name="Martijn J."/>
            <person name="Lind A.E."/>
            <person name="van Eijk R."/>
            <person name="Schleper C."/>
            <person name="Guy L."/>
            <person name="Ettema T.J."/>
        </authorList>
    </citation>
    <scope>NUCLEOTIDE SEQUENCE</scope>
</reference>
<evidence type="ECO:0000256" key="1">
    <source>
        <dbReference type="SAM" id="MobiDB-lite"/>
    </source>
</evidence>
<organism evidence="2">
    <name type="scientific">marine sediment metagenome</name>
    <dbReference type="NCBI Taxonomy" id="412755"/>
    <lineage>
        <taxon>unclassified sequences</taxon>
        <taxon>metagenomes</taxon>
        <taxon>ecological metagenomes</taxon>
    </lineage>
</organism>
<comment type="caution">
    <text evidence="2">The sequence shown here is derived from an EMBL/GenBank/DDBJ whole genome shotgun (WGS) entry which is preliminary data.</text>
</comment>
<dbReference type="EMBL" id="LAZR01004176">
    <property type="protein sequence ID" value="KKN11083.1"/>
    <property type="molecule type" value="Genomic_DNA"/>
</dbReference>
<proteinExistence type="predicted"/>
<accession>A0A0F9R0Q9</accession>
<feature type="region of interest" description="Disordered" evidence="1">
    <location>
        <begin position="56"/>
        <end position="77"/>
    </location>
</feature>
<dbReference type="InterPro" id="IPR013406">
    <property type="entry name" value="CHP02574_addiction_mod"/>
</dbReference>
<evidence type="ECO:0000313" key="2">
    <source>
        <dbReference type="EMBL" id="KKN11083.1"/>
    </source>
</evidence>
<dbReference type="AlphaFoldDB" id="A0A0F9R0Q9"/>
<dbReference type="Pfam" id="PF09720">
    <property type="entry name" value="Unstab_antitox"/>
    <property type="match status" value="1"/>
</dbReference>